<dbReference type="PANTHER" id="PTHR20883:SF46">
    <property type="entry name" value="PHYTANOYL-COA HYDROXYLASE"/>
    <property type="match status" value="1"/>
</dbReference>
<dbReference type="SUPFAM" id="SSF51197">
    <property type="entry name" value="Clavaminate synthase-like"/>
    <property type="match status" value="1"/>
</dbReference>
<dbReference type="GeneID" id="95524878"/>
<dbReference type="RefSeq" id="WP_114242411.1">
    <property type="nucleotide sequence ID" value="NZ_CP027306.1"/>
</dbReference>
<reference evidence="2 3" key="1">
    <citation type="journal article" date="2018" name="Front. Microbiol.">
        <title>Genome Sequencing of Streptomyces atratus SCSIOZH16 and Activation Production of Nocardamine via Metabolic Engineering.</title>
        <authorList>
            <person name="Li Y."/>
            <person name="Zhang C."/>
            <person name="Liu C."/>
            <person name="Ju J."/>
            <person name="Ma J."/>
        </authorList>
    </citation>
    <scope>NUCLEOTIDE SEQUENCE [LARGE SCALE GENOMIC DNA]</scope>
    <source>
        <strain evidence="2 3">SCSIO_ZH16</strain>
    </source>
</reference>
<keyword evidence="2" id="KW-0560">Oxidoreductase</keyword>
<name>A0A2Z5JSJ3_STRAR</name>
<sequence>MTSQPQLSRRLAFDTDGYTLTGPLLSPEEVEAYRAIYDRFLSGEIDAGDKRSDLGAGAGAPGTATENITQIMWPSALHPELGDMPLHRRALKVARQLAGDDMVLDFDMLIDKAPHSDTPTPWHQDAGYWVDLPDTRAVSIWVALDLSTVDNGCMWYVQGSHRTPIRPHRPADGGGGAIECDCSEDEPGATPVPLNPGEAAAHGGATLHYSRGNTTDSHRRAYILNYRSAAMIRIERDQGMDHGLSNNERTVRNTAATG</sequence>
<protein>
    <submittedName>
        <fullName evidence="2">Phytanoyl-CoA dioxygenase family protein</fullName>
    </submittedName>
</protein>
<organism evidence="2 3">
    <name type="scientific">Streptomyces atratus</name>
    <dbReference type="NCBI Taxonomy" id="1893"/>
    <lineage>
        <taxon>Bacteria</taxon>
        <taxon>Bacillati</taxon>
        <taxon>Actinomycetota</taxon>
        <taxon>Actinomycetes</taxon>
        <taxon>Kitasatosporales</taxon>
        <taxon>Streptomycetaceae</taxon>
        <taxon>Streptomyces</taxon>
    </lineage>
</organism>
<dbReference type="Gene3D" id="2.60.120.620">
    <property type="entry name" value="q2cbj1_9rhob like domain"/>
    <property type="match status" value="1"/>
</dbReference>
<dbReference type="Pfam" id="PF05721">
    <property type="entry name" value="PhyH"/>
    <property type="match status" value="1"/>
</dbReference>
<evidence type="ECO:0000313" key="3">
    <source>
        <dbReference type="Proteomes" id="UP000252698"/>
    </source>
</evidence>
<dbReference type="EMBL" id="CP027306">
    <property type="protein sequence ID" value="AXE75742.1"/>
    <property type="molecule type" value="Genomic_DNA"/>
</dbReference>
<dbReference type="Proteomes" id="UP000252698">
    <property type="component" value="Chromosome"/>
</dbReference>
<keyword evidence="2" id="KW-0223">Dioxygenase</keyword>
<dbReference type="GO" id="GO:0005506">
    <property type="term" value="F:iron ion binding"/>
    <property type="evidence" value="ECO:0007669"/>
    <property type="project" value="UniProtKB-ARBA"/>
</dbReference>
<evidence type="ECO:0000313" key="2">
    <source>
        <dbReference type="EMBL" id="AXE82425.1"/>
    </source>
</evidence>
<dbReference type="GO" id="GO:0016706">
    <property type="term" value="F:2-oxoglutarate-dependent dioxygenase activity"/>
    <property type="evidence" value="ECO:0007669"/>
    <property type="project" value="UniProtKB-ARBA"/>
</dbReference>
<dbReference type="KEGG" id="sata:C5746_42620"/>
<proteinExistence type="predicted"/>
<evidence type="ECO:0000313" key="1">
    <source>
        <dbReference type="EMBL" id="AXE75742.1"/>
    </source>
</evidence>
<dbReference type="InterPro" id="IPR008775">
    <property type="entry name" value="Phytyl_CoA_dOase-like"/>
</dbReference>
<dbReference type="AlphaFoldDB" id="A0A2Z5JSJ3"/>
<dbReference type="EMBL" id="CP027306">
    <property type="protein sequence ID" value="AXE82425.1"/>
    <property type="molecule type" value="Genomic_DNA"/>
</dbReference>
<gene>
    <name evidence="1" type="ORF">C5746_00620</name>
    <name evidence="2" type="ORF">C5746_42620</name>
</gene>
<dbReference type="PANTHER" id="PTHR20883">
    <property type="entry name" value="PHYTANOYL-COA DIOXYGENASE DOMAIN CONTAINING 1"/>
    <property type="match status" value="1"/>
</dbReference>
<dbReference type="KEGG" id="sata:C5746_00620"/>
<accession>A0A2Z5JSJ3</accession>